<dbReference type="NCBIfam" id="TIGR03057">
    <property type="entry name" value="xxxLxxG_by_4"/>
    <property type="match status" value="4"/>
</dbReference>
<dbReference type="STRING" id="1219011.GCA_001895045_02733"/>
<keyword evidence="2" id="KW-0732">Signal</keyword>
<reference evidence="3 4" key="1">
    <citation type="submission" date="2018-06" db="EMBL/GenBank/DDBJ databases">
        <authorList>
            <consortium name="Pathogen Informatics"/>
            <person name="Doyle S."/>
        </authorList>
    </citation>
    <scope>NUCLEOTIDE SEQUENCE [LARGE SCALE GENOMIC DNA]</scope>
    <source>
        <strain evidence="3 4">NCTC10994</strain>
    </source>
</reference>
<dbReference type="EMBL" id="LS483468">
    <property type="protein sequence ID" value="SQI33202.1"/>
    <property type="molecule type" value="Genomic_DNA"/>
</dbReference>
<evidence type="ECO:0000256" key="1">
    <source>
        <dbReference type="SAM" id="Phobius"/>
    </source>
</evidence>
<gene>
    <name evidence="3" type="ORF">NCTC10994_02479</name>
</gene>
<feature type="chain" id="PRO_5016176297" evidence="2">
    <location>
        <begin position="26"/>
        <end position="339"/>
    </location>
</feature>
<dbReference type="Proteomes" id="UP000249091">
    <property type="component" value="Chromosome 1"/>
</dbReference>
<name>A0A2X4UFA7_9NOCA</name>
<evidence type="ECO:0000313" key="3">
    <source>
        <dbReference type="EMBL" id="SQI33202.1"/>
    </source>
</evidence>
<feature type="transmembrane region" description="Helical" evidence="1">
    <location>
        <begin position="303"/>
        <end position="326"/>
    </location>
</feature>
<evidence type="ECO:0000313" key="4">
    <source>
        <dbReference type="Proteomes" id="UP000249091"/>
    </source>
</evidence>
<protein>
    <submittedName>
        <fullName evidence="3">ABC transporter transmembrane protein</fullName>
    </submittedName>
</protein>
<keyword evidence="1" id="KW-0472">Membrane</keyword>
<feature type="signal peptide" evidence="2">
    <location>
        <begin position="1"/>
        <end position="25"/>
    </location>
</feature>
<keyword evidence="1 3" id="KW-0812">Transmembrane</keyword>
<keyword evidence="1" id="KW-1133">Transmembrane helix</keyword>
<dbReference type="InterPro" id="IPR023908">
    <property type="entry name" value="xxxLxxG_rpt"/>
</dbReference>
<organism evidence="3 4">
    <name type="scientific">Rhodococcus coprophilus</name>
    <dbReference type="NCBI Taxonomy" id="38310"/>
    <lineage>
        <taxon>Bacteria</taxon>
        <taxon>Bacillati</taxon>
        <taxon>Actinomycetota</taxon>
        <taxon>Actinomycetes</taxon>
        <taxon>Mycobacteriales</taxon>
        <taxon>Nocardiaceae</taxon>
        <taxon>Rhodococcus</taxon>
    </lineage>
</organism>
<keyword evidence="4" id="KW-1185">Reference proteome</keyword>
<evidence type="ECO:0000256" key="2">
    <source>
        <dbReference type="SAM" id="SignalP"/>
    </source>
</evidence>
<sequence length="339" mass="33866">MYARFLPVSLFAAGAVLIGSGSVFAYTDDSQVVVVAGTTDATATTDSTSVDDARSTLQQASLPLALLNGGVGQLADGSRQLDAGAIQLADGLTQAHEGGKQLADGLGQLEGGVGQLGDGASQISAGVDEVVTRLTGFGEMQGSVTARLSVVADTLAASGDPVSAGTAGELRALVDMLNTQGLGPDTLDQLGQLRDGANQLSYELTDPEAQFVAGMSQAAEGSRQLRDGLMQLDDGGRQLVDGTGRLVGGVEPVGNVVKGISENVRDATGALPAPGSQASVGSPEQVAAGAQDAAETGVAAKRWWPYALIALGAVALAAAALLPAGIRPAAAHGRRAAVR</sequence>
<dbReference type="RefSeq" id="WP_072701328.1">
    <property type="nucleotide sequence ID" value="NZ_JAFBBL010000001.1"/>
</dbReference>
<dbReference type="AlphaFoldDB" id="A0A2X4UFA7"/>
<dbReference type="KEGG" id="rcr:NCTC10994_02479"/>
<proteinExistence type="predicted"/>
<accession>A0A2X4UFA7</accession>